<reference evidence="9 10" key="1">
    <citation type="submission" date="2024-04" db="EMBL/GenBank/DDBJ databases">
        <title>Draft genome sequence of Thalassolituus maritimus NBRC 116585.</title>
        <authorList>
            <person name="Miyakawa T."/>
            <person name="Kusuya Y."/>
            <person name="Miura T."/>
        </authorList>
    </citation>
    <scope>NUCLEOTIDE SEQUENCE [LARGE SCALE GENOMIC DNA]</scope>
    <source>
        <strain evidence="9 10">5NW40-0001</strain>
    </source>
</reference>
<evidence type="ECO:0000256" key="7">
    <source>
        <dbReference type="PROSITE-ProRule" id="PRU01360"/>
    </source>
</evidence>
<dbReference type="InterPro" id="IPR039426">
    <property type="entry name" value="TonB-dep_rcpt-like"/>
</dbReference>
<proteinExistence type="inferred from homology"/>
<feature type="domain" description="TonB-dependent receptor plug" evidence="8">
    <location>
        <begin position="24"/>
        <end position="131"/>
    </location>
</feature>
<dbReference type="Pfam" id="PF07715">
    <property type="entry name" value="Plug"/>
    <property type="match status" value="1"/>
</dbReference>
<dbReference type="PANTHER" id="PTHR30069:SF27">
    <property type="entry name" value="BLL4766 PROTEIN"/>
    <property type="match status" value="1"/>
</dbReference>
<accession>A0ABP9ZXV7</accession>
<dbReference type="Gene3D" id="2.40.170.20">
    <property type="entry name" value="TonB-dependent receptor, beta-barrel domain"/>
    <property type="match status" value="1"/>
</dbReference>
<comment type="similarity">
    <text evidence="7">Belongs to the TonB-dependent receptor family.</text>
</comment>
<dbReference type="Gene3D" id="2.170.130.10">
    <property type="entry name" value="TonB-dependent receptor, plug domain"/>
    <property type="match status" value="1"/>
</dbReference>
<keyword evidence="10" id="KW-1185">Reference proteome</keyword>
<dbReference type="PANTHER" id="PTHR30069">
    <property type="entry name" value="TONB-DEPENDENT OUTER MEMBRANE RECEPTOR"/>
    <property type="match status" value="1"/>
</dbReference>
<dbReference type="InterPro" id="IPR036942">
    <property type="entry name" value="Beta-barrel_TonB_sf"/>
</dbReference>
<dbReference type="EMBL" id="BAABWH010000002">
    <property type="protein sequence ID" value="GAA6144955.1"/>
    <property type="molecule type" value="Genomic_DNA"/>
</dbReference>
<keyword evidence="4 7" id="KW-0812">Transmembrane</keyword>
<comment type="caution">
    <text evidence="9">The sequence shown here is derived from an EMBL/GenBank/DDBJ whole genome shotgun (WGS) entry which is preliminary data.</text>
</comment>
<keyword evidence="3 7" id="KW-1134">Transmembrane beta strand</keyword>
<keyword evidence="5 7" id="KW-0472">Membrane</keyword>
<name>A0ABP9ZXV7_9GAMM</name>
<evidence type="ECO:0000313" key="9">
    <source>
        <dbReference type="EMBL" id="GAA6144955.1"/>
    </source>
</evidence>
<protein>
    <submittedName>
        <fullName evidence="9">TonB-dependent receptor</fullName>
    </submittedName>
</protein>
<evidence type="ECO:0000313" key="10">
    <source>
        <dbReference type="Proteomes" id="UP001481413"/>
    </source>
</evidence>
<evidence type="ECO:0000256" key="6">
    <source>
        <dbReference type="ARBA" id="ARBA00023237"/>
    </source>
</evidence>
<evidence type="ECO:0000256" key="1">
    <source>
        <dbReference type="ARBA" id="ARBA00004571"/>
    </source>
</evidence>
<evidence type="ECO:0000256" key="2">
    <source>
        <dbReference type="ARBA" id="ARBA00022448"/>
    </source>
</evidence>
<evidence type="ECO:0000256" key="4">
    <source>
        <dbReference type="ARBA" id="ARBA00022692"/>
    </source>
</evidence>
<sequence length="696" mass="77241">MWSASGDDLIPFVLTPARLKQPTAEVPASVTVIDRDLIEAVGAQEVSELLRYVPGMLVAPEPLNNTDNVVYHGGTALVPTDMEVLIDGRAIYRAGLSSVTWSNLPVAVEEIQRIEVVRGPNSTAYGTNAYKAVINIITMHPEDTAGDQKVNLTLGNNGYQHVHLQSGFEALGGFWRVTGVDRGTDHLDDGLDPERFGCSNGDDCADRRDSRFANVRGFYTLPDGNSLDVALVASKSQRNVPDFDLDSNKVREAHHEIGFRYTSLLNEAHELKLSLYGTEYRREQTQRLYEGVAGAFDPQLGALYRLNSDAAMQVVSGQQPTALDTSDPEQVALFTTLAQRYADPADFLIPVNAISRASTTEKRVDIELQDTYSPTSTLTVLSGIGFRYDNVSSYDYYKGEIDQTTSRIFANVNWHATDDWVLHSGAMAEISESFSPAKSFRAAANYLISPVQSFRLVYSQAAKTPDLIKEYAQWSYGVDYIETESPYATGDFYASFIADGGLDAEMIYSYELGYYGQSQLNGKAEWDIRLFREKLDGAHYLYPSIWADRVYSDNCIRYTGVEWQAEYQLSASSGLRTNGAYIQVDIHAEEGLSDGELLGMYAPFSQTLSWNQRWTSGFNSTLSLMLVEDMGEAGGHDNTVDFRRLNATVYGVRKAETLDVNWRLSLQRDFTSDPYLPGGASYVQATRVQATVGTRF</sequence>
<evidence type="ECO:0000259" key="8">
    <source>
        <dbReference type="Pfam" id="PF07715"/>
    </source>
</evidence>
<keyword evidence="2 7" id="KW-0813">Transport</keyword>
<dbReference type="Proteomes" id="UP001481413">
    <property type="component" value="Unassembled WGS sequence"/>
</dbReference>
<organism evidence="9 10">
    <name type="scientific">Thalassolituus maritimus</name>
    <dbReference type="NCBI Taxonomy" id="484498"/>
    <lineage>
        <taxon>Bacteria</taxon>
        <taxon>Pseudomonadati</taxon>
        <taxon>Pseudomonadota</taxon>
        <taxon>Gammaproteobacteria</taxon>
        <taxon>Oceanospirillales</taxon>
        <taxon>Oceanospirillaceae</taxon>
        <taxon>Thalassolituus</taxon>
    </lineage>
</organism>
<comment type="subcellular location">
    <subcellularLocation>
        <location evidence="1 7">Cell outer membrane</location>
        <topology evidence="1 7">Multi-pass membrane protein</topology>
    </subcellularLocation>
</comment>
<keyword evidence="6 7" id="KW-0998">Cell outer membrane</keyword>
<evidence type="ECO:0000256" key="3">
    <source>
        <dbReference type="ARBA" id="ARBA00022452"/>
    </source>
</evidence>
<dbReference type="SUPFAM" id="SSF56935">
    <property type="entry name" value="Porins"/>
    <property type="match status" value="1"/>
</dbReference>
<dbReference type="PROSITE" id="PS52016">
    <property type="entry name" value="TONB_DEPENDENT_REC_3"/>
    <property type="match status" value="1"/>
</dbReference>
<gene>
    <name evidence="9" type="ORF">NBRC116585_10720</name>
</gene>
<dbReference type="InterPro" id="IPR012910">
    <property type="entry name" value="Plug_dom"/>
</dbReference>
<evidence type="ECO:0000256" key="5">
    <source>
        <dbReference type="ARBA" id="ARBA00023136"/>
    </source>
</evidence>
<keyword evidence="9" id="KW-0675">Receptor</keyword>
<dbReference type="InterPro" id="IPR037066">
    <property type="entry name" value="Plug_dom_sf"/>
</dbReference>